<dbReference type="Gene3D" id="3.40.640.10">
    <property type="entry name" value="Type I PLP-dependent aspartate aminotransferase-like (Major domain)"/>
    <property type="match status" value="1"/>
</dbReference>
<feature type="domain" description="Orn/Lys/Arg decarboxylases family 1 pyridoxal-P attachment site" evidence="6">
    <location>
        <begin position="7"/>
        <end position="307"/>
    </location>
</feature>
<evidence type="ECO:0000256" key="5">
    <source>
        <dbReference type="ARBA" id="ARBA00023239"/>
    </source>
</evidence>
<dbReference type="InterPro" id="IPR008286">
    <property type="entry name" value="Prn/Lys/Arg_de-COase_C"/>
</dbReference>
<keyword evidence="8" id="KW-0808">Transferase</keyword>
<dbReference type="SUPFAM" id="SSF53383">
    <property type="entry name" value="PLP-dependent transferases"/>
    <property type="match status" value="1"/>
</dbReference>
<accession>A0ABS3UG81</accession>
<proteinExistence type="inferred from homology"/>
<sequence>MNHDSAPVLEAIEEFRRTDSYTFALPGHRLGRGVDDRTAAVLSRGAFEADVISAKSAVPEAEELFADAVGARQAVFTTCGSSISIHTAMLTVTGPGRTILVDRNVHKSVVASLILAGAHPVWLRPRWDHENQIAHPAAADDVAEALRRHPEISAALIITPTEYGTGADVRAITRICHRHGIPLLVDEAWGGHFPFHPEMPTAAVRAGADIVVQSLHKADGGLCQSSIMLLGSDRVDPVDLRLRLDLITTTSPSPLMFGAIDGFRRRMVREGEQLLTAALRRASGLRERLSAVAGLGIMNESIIGHDAVAEWDPLKLSVDVTGLGITGYQAREWLQSECRLTTQLGDARRVVCSLTYADDDAAIARLATALERLAARPPAPDRPAPAVPPLEDLNLEQAMNPRDAFFAETEQVTDPVGRIAAEMVSPYPPGVPAVLPGERFNEAVVTYLRAGREAGMTLPDAADPELKTFRVVRE</sequence>
<dbReference type="EMBL" id="JAGFNS010000005">
    <property type="protein sequence ID" value="MBO3737774.1"/>
    <property type="molecule type" value="Genomic_DNA"/>
</dbReference>
<evidence type="ECO:0000256" key="1">
    <source>
        <dbReference type="ARBA" id="ARBA00001933"/>
    </source>
</evidence>
<comment type="caution">
    <text evidence="8">The sequence shown here is derived from an EMBL/GenBank/DDBJ whole genome shotgun (WGS) entry which is preliminary data.</text>
</comment>
<dbReference type="PANTHER" id="PTHR43277">
    <property type="entry name" value="ARGININE DECARBOXYLASE"/>
    <property type="match status" value="1"/>
</dbReference>
<keyword evidence="8" id="KW-0032">Aminotransferase</keyword>
<evidence type="ECO:0000256" key="3">
    <source>
        <dbReference type="ARBA" id="ARBA00022793"/>
    </source>
</evidence>
<dbReference type="Pfam" id="PF01276">
    <property type="entry name" value="OKR_DC_1"/>
    <property type="match status" value="1"/>
</dbReference>
<evidence type="ECO:0000259" key="6">
    <source>
        <dbReference type="Pfam" id="PF01276"/>
    </source>
</evidence>
<dbReference type="RefSeq" id="WP_208466975.1">
    <property type="nucleotide sequence ID" value="NZ_JAGFNS010000005.1"/>
</dbReference>
<dbReference type="InterPro" id="IPR036633">
    <property type="entry name" value="Prn/Lys/Arg_de-COase_C_sf"/>
</dbReference>
<keyword evidence="9" id="KW-1185">Reference proteome</keyword>
<name>A0ABS3UG81_9ACTN</name>
<protein>
    <submittedName>
        <fullName evidence="8">Aminotransferase class V-fold PLP-dependent enzyme</fullName>
    </submittedName>
</protein>
<dbReference type="PANTHER" id="PTHR43277:SF4">
    <property type="entry name" value="ARGININE DECARBOXYLASE"/>
    <property type="match status" value="1"/>
</dbReference>
<keyword evidence="3" id="KW-0210">Decarboxylase</keyword>
<evidence type="ECO:0000256" key="4">
    <source>
        <dbReference type="ARBA" id="ARBA00022898"/>
    </source>
</evidence>
<dbReference type="InterPro" id="IPR000310">
    <property type="entry name" value="Orn/Lys/Arg_deCO2ase_major_dom"/>
</dbReference>
<comment type="similarity">
    <text evidence="2">Belongs to the Orn/Lys/Arg decarboxylase class-I family.</text>
</comment>
<dbReference type="InterPro" id="IPR015421">
    <property type="entry name" value="PyrdxlP-dep_Trfase_major"/>
</dbReference>
<evidence type="ECO:0000313" key="8">
    <source>
        <dbReference type="EMBL" id="MBO3737774.1"/>
    </source>
</evidence>
<dbReference type="SUPFAM" id="SSF55904">
    <property type="entry name" value="Ornithine decarboxylase C-terminal domain"/>
    <property type="match status" value="1"/>
</dbReference>
<organism evidence="8 9">
    <name type="scientific">Actinoplanes flavus</name>
    <dbReference type="NCBI Taxonomy" id="2820290"/>
    <lineage>
        <taxon>Bacteria</taxon>
        <taxon>Bacillati</taxon>
        <taxon>Actinomycetota</taxon>
        <taxon>Actinomycetes</taxon>
        <taxon>Micromonosporales</taxon>
        <taxon>Micromonosporaceae</taxon>
        <taxon>Actinoplanes</taxon>
    </lineage>
</organism>
<dbReference type="Proteomes" id="UP000679690">
    <property type="component" value="Unassembled WGS sequence"/>
</dbReference>
<dbReference type="Gene3D" id="3.90.100.10">
    <property type="entry name" value="Orn/Lys/Arg decarboxylase, C-terminal domain"/>
    <property type="match status" value="1"/>
</dbReference>
<keyword evidence="4" id="KW-0663">Pyridoxal phosphate</keyword>
<feature type="domain" description="Orn/Lys/Arg decarboxylase C-terminal" evidence="7">
    <location>
        <begin position="396"/>
        <end position="459"/>
    </location>
</feature>
<dbReference type="Pfam" id="PF03711">
    <property type="entry name" value="OKR_DC_1_C"/>
    <property type="match status" value="1"/>
</dbReference>
<dbReference type="InterPro" id="IPR015424">
    <property type="entry name" value="PyrdxlP-dep_Trfase"/>
</dbReference>
<evidence type="ECO:0000259" key="7">
    <source>
        <dbReference type="Pfam" id="PF03711"/>
    </source>
</evidence>
<keyword evidence="5" id="KW-0456">Lyase</keyword>
<comment type="cofactor">
    <cofactor evidence="1">
        <name>pyridoxal 5'-phosphate</name>
        <dbReference type="ChEBI" id="CHEBI:597326"/>
    </cofactor>
</comment>
<reference evidence="8 9" key="1">
    <citation type="submission" date="2021-03" db="EMBL/GenBank/DDBJ databases">
        <title>Actinoplanes flavus sp. nov., a novel actinomycete isolated from Coconut Palm rhizosphere soil.</title>
        <authorList>
            <person name="Luo X."/>
        </authorList>
    </citation>
    <scope>NUCLEOTIDE SEQUENCE [LARGE SCALE GENOMIC DNA]</scope>
    <source>
        <strain evidence="8 9">NEAU-H7</strain>
    </source>
</reference>
<gene>
    <name evidence="8" type="ORF">J5X75_09600</name>
</gene>
<dbReference type="InterPro" id="IPR052357">
    <property type="entry name" value="Orn_Lys_Arg_decarboxylase-I"/>
</dbReference>
<evidence type="ECO:0000313" key="9">
    <source>
        <dbReference type="Proteomes" id="UP000679690"/>
    </source>
</evidence>
<evidence type="ECO:0000256" key="2">
    <source>
        <dbReference type="ARBA" id="ARBA00010671"/>
    </source>
</evidence>
<dbReference type="GO" id="GO:0008483">
    <property type="term" value="F:transaminase activity"/>
    <property type="evidence" value="ECO:0007669"/>
    <property type="project" value="UniProtKB-KW"/>
</dbReference>